<evidence type="ECO:0000256" key="10">
    <source>
        <dbReference type="RuleBase" id="RU367011"/>
    </source>
</evidence>
<evidence type="ECO:0000256" key="11">
    <source>
        <dbReference type="SAM" id="MobiDB-lite"/>
    </source>
</evidence>
<dbReference type="GO" id="GO:0008270">
    <property type="term" value="F:zinc ion binding"/>
    <property type="evidence" value="ECO:0007669"/>
    <property type="project" value="UniProtKB-UniRule"/>
</dbReference>
<comment type="cofactor">
    <cofactor evidence="1 10">
        <name>Zn(2+)</name>
        <dbReference type="ChEBI" id="CHEBI:29105"/>
    </cofactor>
</comment>
<keyword evidence="6 10" id="KW-0479">Metal-binding</keyword>
<reference evidence="13" key="1">
    <citation type="journal article" date="2022" name="Plant J.">
        <title>Strategies of tolerance reflected in two North American maple genomes.</title>
        <authorList>
            <person name="McEvoy S.L."/>
            <person name="Sezen U.U."/>
            <person name="Trouern-Trend A."/>
            <person name="McMahon S.M."/>
            <person name="Schaberg P.G."/>
            <person name="Yang J."/>
            <person name="Wegrzyn J.L."/>
            <person name="Swenson N.G."/>
        </authorList>
    </citation>
    <scope>NUCLEOTIDE SEQUENCE</scope>
    <source>
        <strain evidence="13">NS2018</strain>
    </source>
</reference>
<dbReference type="Gene3D" id="3.10.200.10">
    <property type="entry name" value="Alpha carbonic anhydrase"/>
    <property type="match status" value="1"/>
</dbReference>
<name>A0AA39S5V5_ACESA</name>
<comment type="subcellular location">
    <subcellularLocation>
        <location evidence="3">Plastid</location>
        <location evidence="3">Chloroplast stroma</location>
    </subcellularLocation>
</comment>
<feature type="domain" description="Alpha-carbonic anhydrase" evidence="12">
    <location>
        <begin position="26"/>
        <end position="270"/>
    </location>
</feature>
<evidence type="ECO:0000256" key="7">
    <source>
        <dbReference type="ARBA" id="ARBA00022833"/>
    </source>
</evidence>
<dbReference type="AlphaFoldDB" id="A0AA39S5V5"/>
<dbReference type="PANTHER" id="PTHR18952">
    <property type="entry name" value="CARBONIC ANHYDRASE"/>
    <property type="match status" value="1"/>
</dbReference>
<feature type="region of interest" description="Disordered" evidence="11">
    <location>
        <begin position="314"/>
        <end position="339"/>
    </location>
</feature>
<evidence type="ECO:0000256" key="6">
    <source>
        <dbReference type="ARBA" id="ARBA00022723"/>
    </source>
</evidence>
<keyword evidence="8 10" id="KW-0456">Lyase</keyword>
<proteinExistence type="inferred from homology"/>
<comment type="similarity">
    <text evidence="10">Belongs to the alpha-carbonic anhydrase family.</text>
</comment>
<keyword evidence="10" id="KW-0732">Signal</keyword>
<feature type="chain" id="PRO_5041485043" description="Carbonic anhydrase" evidence="10">
    <location>
        <begin position="22"/>
        <end position="368"/>
    </location>
</feature>
<dbReference type="Pfam" id="PF00194">
    <property type="entry name" value="Carb_anhydrase"/>
    <property type="match status" value="1"/>
</dbReference>
<feature type="signal peptide" evidence="10">
    <location>
        <begin position="1"/>
        <end position="21"/>
    </location>
</feature>
<dbReference type="InterPro" id="IPR036398">
    <property type="entry name" value="CA_dom_sf"/>
</dbReference>
<dbReference type="InterPro" id="IPR001148">
    <property type="entry name" value="CA_dom"/>
</dbReference>
<dbReference type="EMBL" id="JAUESC010000383">
    <property type="protein sequence ID" value="KAK0585679.1"/>
    <property type="molecule type" value="Genomic_DNA"/>
</dbReference>
<evidence type="ECO:0000256" key="3">
    <source>
        <dbReference type="ARBA" id="ARBA00004470"/>
    </source>
</evidence>
<dbReference type="GO" id="GO:0009570">
    <property type="term" value="C:chloroplast stroma"/>
    <property type="evidence" value="ECO:0007669"/>
    <property type="project" value="UniProtKB-SubCell"/>
</dbReference>
<accession>A0AA39S5V5</accession>
<evidence type="ECO:0000256" key="9">
    <source>
        <dbReference type="ARBA" id="ARBA00048348"/>
    </source>
</evidence>
<dbReference type="Proteomes" id="UP001168877">
    <property type="component" value="Unassembled WGS sequence"/>
</dbReference>
<comment type="caution">
    <text evidence="13">The sequence shown here is derived from an EMBL/GenBank/DDBJ whole genome shotgun (WGS) entry which is preliminary data.</text>
</comment>
<dbReference type="PROSITE" id="PS51144">
    <property type="entry name" value="ALPHA_CA_2"/>
    <property type="match status" value="1"/>
</dbReference>
<evidence type="ECO:0000256" key="5">
    <source>
        <dbReference type="ARBA" id="ARBA00012925"/>
    </source>
</evidence>
<dbReference type="InterPro" id="IPR041891">
    <property type="entry name" value="Alpha_CA_prokaryot-like"/>
</dbReference>
<dbReference type="InterPro" id="IPR018338">
    <property type="entry name" value="Carbonic_anhydrase_a-class_CS"/>
</dbReference>
<dbReference type="GO" id="GO:0004089">
    <property type="term" value="F:carbonate dehydratase activity"/>
    <property type="evidence" value="ECO:0007669"/>
    <property type="project" value="UniProtKB-UniRule"/>
</dbReference>
<sequence length="368" mass="40992">MISKIPFFVIAISLFLGLALAVDHEVDFSYSGATGPSNWGTLKPEYALCSSGLKQSPVNIIQNKTVLNQNLKLSKQYDAVANATLINSVIHIALNYDGEIGGMEINGKIYNFEEMHWHSPSEHLIDGQRFAAELHLVHRAQDHSGAVNAVLYQFGNSPTEVDPFLAELGDALEMLSENNVTRVDVGMLNTKPLTQNYRKFYRYVGSFTTPPCKEGVIWTILGESPKRTSVYDDHHDWGNLSDGAFPDHDSTKATVDTYPAPKSQHMESALQGDVNHMEVGLRGGVLDKCFSPIPNIQIKNADLSVESIGKKQFQLTSQERKRKRKPSVKLRTPYTHPRPLYSCANPQMNHALSLKEFVKPGPKILYVI</sequence>
<evidence type="ECO:0000256" key="2">
    <source>
        <dbReference type="ARBA" id="ARBA00002904"/>
    </source>
</evidence>
<comment type="function">
    <text evidence="2 10">Reversible hydration of carbon dioxide.</text>
</comment>
<comment type="catalytic activity">
    <reaction evidence="9 10">
        <text>hydrogencarbonate + H(+) = CO2 + H2O</text>
        <dbReference type="Rhea" id="RHEA:10748"/>
        <dbReference type="ChEBI" id="CHEBI:15377"/>
        <dbReference type="ChEBI" id="CHEBI:15378"/>
        <dbReference type="ChEBI" id="CHEBI:16526"/>
        <dbReference type="ChEBI" id="CHEBI:17544"/>
        <dbReference type="EC" id="4.2.1.1"/>
    </reaction>
</comment>
<dbReference type="GO" id="GO:0006730">
    <property type="term" value="P:one-carbon metabolic process"/>
    <property type="evidence" value="ECO:0007669"/>
    <property type="project" value="TreeGrafter"/>
</dbReference>
<dbReference type="SMART" id="SM01057">
    <property type="entry name" value="Carb_anhydrase"/>
    <property type="match status" value="1"/>
</dbReference>
<evidence type="ECO:0000313" key="14">
    <source>
        <dbReference type="Proteomes" id="UP001168877"/>
    </source>
</evidence>
<keyword evidence="7 10" id="KW-0862">Zinc</keyword>
<dbReference type="EC" id="4.2.1.1" evidence="5 10"/>
<keyword evidence="14" id="KW-1185">Reference proteome</keyword>
<evidence type="ECO:0000259" key="12">
    <source>
        <dbReference type="PROSITE" id="PS51144"/>
    </source>
</evidence>
<dbReference type="CDD" id="cd03124">
    <property type="entry name" value="alpha_CA_prokaryotic_like"/>
    <property type="match status" value="1"/>
</dbReference>
<evidence type="ECO:0000313" key="13">
    <source>
        <dbReference type="EMBL" id="KAK0585679.1"/>
    </source>
</evidence>
<evidence type="ECO:0000256" key="4">
    <source>
        <dbReference type="ARBA" id="ARBA00006365"/>
    </source>
</evidence>
<dbReference type="PROSITE" id="PS00162">
    <property type="entry name" value="ALPHA_CA_1"/>
    <property type="match status" value="1"/>
</dbReference>
<dbReference type="PANTHER" id="PTHR18952:SF236">
    <property type="entry name" value="ALPHA CARBONIC ANHYDRASE 1, CHLOROPLASTIC"/>
    <property type="match status" value="1"/>
</dbReference>
<gene>
    <name evidence="13" type="ORF">LWI29_032284</name>
</gene>
<dbReference type="SUPFAM" id="SSF51069">
    <property type="entry name" value="Carbonic anhydrase"/>
    <property type="match status" value="1"/>
</dbReference>
<dbReference type="InterPro" id="IPR023561">
    <property type="entry name" value="Carbonic_anhydrase_a-class"/>
</dbReference>
<reference evidence="13" key="2">
    <citation type="submission" date="2023-06" db="EMBL/GenBank/DDBJ databases">
        <authorList>
            <person name="Swenson N.G."/>
            <person name="Wegrzyn J.L."/>
            <person name="Mcevoy S.L."/>
        </authorList>
    </citation>
    <scope>NUCLEOTIDE SEQUENCE</scope>
    <source>
        <strain evidence="13">NS2018</strain>
        <tissue evidence="13">Leaf</tissue>
    </source>
</reference>
<comment type="similarity">
    <text evidence="4">Belongs to the alpha-class carbonic anhydrase family.</text>
</comment>
<evidence type="ECO:0000256" key="8">
    <source>
        <dbReference type="ARBA" id="ARBA00023239"/>
    </source>
</evidence>
<evidence type="ECO:0000256" key="1">
    <source>
        <dbReference type="ARBA" id="ARBA00001947"/>
    </source>
</evidence>
<organism evidence="13 14">
    <name type="scientific">Acer saccharum</name>
    <name type="common">Sugar maple</name>
    <dbReference type="NCBI Taxonomy" id="4024"/>
    <lineage>
        <taxon>Eukaryota</taxon>
        <taxon>Viridiplantae</taxon>
        <taxon>Streptophyta</taxon>
        <taxon>Embryophyta</taxon>
        <taxon>Tracheophyta</taxon>
        <taxon>Spermatophyta</taxon>
        <taxon>Magnoliopsida</taxon>
        <taxon>eudicotyledons</taxon>
        <taxon>Gunneridae</taxon>
        <taxon>Pentapetalae</taxon>
        <taxon>rosids</taxon>
        <taxon>malvids</taxon>
        <taxon>Sapindales</taxon>
        <taxon>Sapindaceae</taxon>
        <taxon>Hippocastanoideae</taxon>
        <taxon>Acereae</taxon>
        <taxon>Acer</taxon>
    </lineage>
</organism>
<protein>
    <recommendedName>
        <fullName evidence="5 10">Carbonic anhydrase</fullName>
        <ecNumber evidence="5 10">4.2.1.1</ecNumber>
    </recommendedName>
</protein>